<evidence type="ECO:0000256" key="1">
    <source>
        <dbReference type="SAM" id="MobiDB-lite"/>
    </source>
</evidence>
<gene>
    <name evidence="3" type="ORF">GCM10009416_22780</name>
</gene>
<feature type="region of interest" description="Disordered" evidence="1">
    <location>
        <begin position="16"/>
        <end position="39"/>
    </location>
</feature>
<evidence type="ECO:0000313" key="3">
    <source>
        <dbReference type="EMBL" id="GAA0583800.1"/>
    </source>
</evidence>
<keyword evidence="2" id="KW-0812">Transmembrane</keyword>
<dbReference type="Gene3D" id="1.20.1270.70">
    <property type="entry name" value="Designed single chain three-helix bundle"/>
    <property type="match status" value="1"/>
</dbReference>
<dbReference type="RefSeq" id="WP_343895418.1">
    <property type="nucleotide sequence ID" value="NZ_BAAAFZ010000028.1"/>
</dbReference>
<keyword evidence="4" id="KW-1185">Reference proteome</keyword>
<dbReference type="Proteomes" id="UP001501588">
    <property type="component" value="Unassembled WGS sequence"/>
</dbReference>
<reference evidence="4" key="1">
    <citation type="journal article" date="2019" name="Int. J. Syst. Evol. Microbiol.">
        <title>The Global Catalogue of Microorganisms (GCM) 10K type strain sequencing project: providing services to taxonomists for standard genome sequencing and annotation.</title>
        <authorList>
            <consortium name="The Broad Institute Genomics Platform"/>
            <consortium name="The Broad Institute Genome Sequencing Center for Infectious Disease"/>
            <person name="Wu L."/>
            <person name="Ma J."/>
        </authorList>
    </citation>
    <scope>NUCLEOTIDE SEQUENCE [LARGE SCALE GENOMIC DNA]</scope>
    <source>
        <strain evidence="4">JCM 9933</strain>
    </source>
</reference>
<comment type="caution">
    <text evidence="3">The sequence shown here is derived from an EMBL/GenBank/DDBJ whole genome shotgun (WGS) entry which is preliminary data.</text>
</comment>
<sequence>MVGSDQVSRLLAENKELRDRLRASSGPPTGGPDDPGIGDLARRVGELGDAVEGIEERLRGVEMGVATINAKMDGFNSRFDDLGKRLDDLGRRMDDVTRRFDGAVATAIGRVPSWWQMPVVIAGTVALLTALYAAGKQLRLFG</sequence>
<accession>A0ABP3Q6F4</accession>
<keyword evidence="2" id="KW-0472">Membrane</keyword>
<dbReference type="EMBL" id="BAAAFZ010000028">
    <property type="protein sequence ID" value="GAA0583800.1"/>
    <property type="molecule type" value="Genomic_DNA"/>
</dbReference>
<organism evidence="3 4">
    <name type="scientific">Craurococcus roseus</name>
    <dbReference type="NCBI Taxonomy" id="77585"/>
    <lineage>
        <taxon>Bacteria</taxon>
        <taxon>Pseudomonadati</taxon>
        <taxon>Pseudomonadota</taxon>
        <taxon>Alphaproteobacteria</taxon>
        <taxon>Acetobacterales</taxon>
        <taxon>Acetobacteraceae</taxon>
        <taxon>Craurococcus</taxon>
    </lineage>
</organism>
<evidence type="ECO:0000256" key="2">
    <source>
        <dbReference type="SAM" id="Phobius"/>
    </source>
</evidence>
<keyword evidence="2" id="KW-1133">Transmembrane helix</keyword>
<protein>
    <submittedName>
        <fullName evidence="3">Uncharacterized protein</fullName>
    </submittedName>
</protein>
<name>A0ABP3Q6F4_9PROT</name>
<evidence type="ECO:0000313" key="4">
    <source>
        <dbReference type="Proteomes" id="UP001501588"/>
    </source>
</evidence>
<proteinExistence type="predicted"/>
<feature type="transmembrane region" description="Helical" evidence="2">
    <location>
        <begin position="114"/>
        <end position="134"/>
    </location>
</feature>